<dbReference type="AlphaFoldDB" id="A0A371C993"/>
<dbReference type="EMBL" id="KZ858972">
    <property type="protein sequence ID" value="RDW26869.1"/>
    <property type="molecule type" value="Genomic_DNA"/>
</dbReference>
<accession>A0A371C993</accession>
<gene>
    <name evidence="1" type="ORF">B0I71DRAFT_28298</name>
</gene>
<dbReference type="Proteomes" id="UP000256601">
    <property type="component" value="Unassembled WGS sequence"/>
</dbReference>
<evidence type="ECO:0000313" key="2">
    <source>
        <dbReference type="Proteomes" id="UP000256601"/>
    </source>
</evidence>
<proteinExistence type="predicted"/>
<name>A0A371C993_YARLL</name>
<sequence length="77" mass="9031">MRFFIFDTFYVFMLMILHSYLSCGKPGYWRLKNHTLRILRCHFVGRRFGRFLGGGSSGVIQQQVESTSIKSSIKQFC</sequence>
<reference evidence="1 2" key="1">
    <citation type="submission" date="2018-07" db="EMBL/GenBank/DDBJ databases">
        <title>Draft Genome Assemblies for Five Robust Yarrowia lipolytica Strains Exhibiting High Lipid Production and Pentose Sugar Utilization and Sugar Alcohol Secretion from Undetoxified Lignocellulosic Biomass Hydrolysates.</title>
        <authorList>
            <consortium name="DOE Joint Genome Institute"/>
            <person name="Walker C."/>
            <person name="Ryu S."/>
            <person name="Na H."/>
            <person name="Zane M."/>
            <person name="LaButti K."/>
            <person name="Lipzen A."/>
            <person name="Haridas S."/>
            <person name="Barry K."/>
            <person name="Grigoriev I.V."/>
            <person name="Quarterman J."/>
            <person name="Slininger P."/>
            <person name="Dien B."/>
            <person name="Trinh C.T."/>
        </authorList>
    </citation>
    <scope>NUCLEOTIDE SEQUENCE [LARGE SCALE GENOMIC DNA]</scope>
    <source>
        <strain evidence="1 2">YB392</strain>
    </source>
</reference>
<evidence type="ECO:0000313" key="1">
    <source>
        <dbReference type="EMBL" id="RDW26869.1"/>
    </source>
</evidence>
<protein>
    <submittedName>
        <fullName evidence="1">Uncharacterized protein</fullName>
    </submittedName>
</protein>
<organism evidence="1 2">
    <name type="scientific">Yarrowia lipolytica</name>
    <name type="common">Candida lipolytica</name>
    <dbReference type="NCBI Taxonomy" id="4952"/>
    <lineage>
        <taxon>Eukaryota</taxon>
        <taxon>Fungi</taxon>
        <taxon>Dikarya</taxon>
        <taxon>Ascomycota</taxon>
        <taxon>Saccharomycotina</taxon>
        <taxon>Dipodascomycetes</taxon>
        <taxon>Dipodascales</taxon>
        <taxon>Dipodascales incertae sedis</taxon>
        <taxon>Yarrowia</taxon>
    </lineage>
</organism>